<evidence type="ECO:0000256" key="11">
    <source>
        <dbReference type="SAM" id="Phobius"/>
    </source>
</evidence>
<feature type="transmembrane region" description="Helical" evidence="11">
    <location>
        <begin position="249"/>
        <end position="271"/>
    </location>
</feature>
<gene>
    <name evidence="12" type="primary">rbsC</name>
    <name evidence="12" type="ORF">MPL1032_30195</name>
</gene>
<comment type="subcellular location">
    <subcellularLocation>
        <location evidence="1">Cell membrane</location>
        <topology evidence="1">Multi-pass membrane protein</topology>
    </subcellularLocation>
</comment>
<evidence type="ECO:0000256" key="4">
    <source>
        <dbReference type="ARBA" id="ARBA00022475"/>
    </source>
</evidence>
<keyword evidence="4" id="KW-1003">Cell membrane</keyword>
<evidence type="ECO:0000256" key="2">
    <source>
        <dbReference type="ARBA" id="ARBA00011262"/>
    </source>
</evidence>
<evidence type="ECO:0000256" key="8">
    <source>
        <dbReference type="ARBA" id="ARBA00023136"/>
    </source>
</evidence>
<comment type="function">
    <text evidence="9">Part of the ABC transporter complex LsrABCD involved in autoinducer 2 (AI-2) import. Probably responsible for the translocation of the substrate across the membrane.</text>
</comment>
<dbReference type="CDD" id="cd06579">
    <property type="entry name" value="TM_PBP1_transp_AraH_like"/>
    <property type="match status" value="1"/>
</dbReference>
<evidence type="ECO:0000256" key="9">
    <source>
        <dbReference type="ARBA" id="ARBA00025439"/>
    </source>
</evidence>
<accession>A0A0K2W300</accession>
<dbReference type="EMBL" id="CCND01000023">
    <property type="protein sequence ID" value="CDX60335.1"/>
    <property type="molecule type" value="Genomic_DNA"/>
</dbReference>
<evidence type="ECO:0000256" key="10">
    <source>
        <dbReference type="ARBA" id="ARBA00039381"/>
    </source>
</evidence>
<evidence type="ECO:0000256" key="1">
    <source>
        <dbReference type="ARBA" id="ARBA00004651"/>
    </source>
</evidence>
<feature type="transmembrane region" description="Helical" evidence="11">
    <location>
        <begin position="66"/>
        <end position="87"/>
    </location>
</feature>
<proteinExistence type="predicted"/>
<protein>
    <recommendedName>
        <fullName evidence="10">Autoinducer 2 import system permease protein LsrD</fullName>
    </recommendedName>
</protein>
<feature type="transmembrane region" description="Helical" evidence="11">
    <location>
        <begin position="145"/>
        <end position="163"/>
    </location>
</feature>
<evidence type="ECO:0000256" key="6">
    <source>
        <dbReference type="ARBA" id="ARBA00022692"/>
    </source>
</evidence>
<keyword evidence="5" id="KW-0997">Cell inner membrane</keyword>
<dbReference type="PANTHER" id="PTHR32196:SF71">
    <property type="entry name" value="AUTOINDUCER 2 IMPORT SYSTEM PERMEASE PROTEIN LSRD"/>
    <property type="match status" value="1"/>
</dbReference>
<comment type="subunit">
    <text evidence="2">The complex is composed of two ATP-binding proteins (LsrA), two transmembrane proteins (LsrC and LsrD) and a solute-binding protein (LsrB).</text>
</comment>
<evidence type="ECO:0000313" key="12">
    <source>
        <dbReference type="EMBL" id="CDX60335.1"/>
    </source>
</evidence>
<evidence type="ECO:0000256" key="5">
    <source>
        <dbReference type="ARBA" id="ARBA00022519"/>
    </source>
</evidence>
<reference evidence="13" key="1">
    <citation type="submission" date="2014-08" db="EMBL/GenBank/DDBJ databases">
        <authorList>
            <person name="Edwards T."/>
        </authorList>
    </citation>
    <scope>NUCLEOTIDE SEQUENCE [LARGE SCALE GENOMIC DNA]</scope>
</reference>
<evidence type="ECO:0000256" key="7">
    <source>
        <dbReference type="ARBA" id="ARBA00022989"/>
    </source>
</evidence>
<organism evidence="12 13">
    <name type="scientific">Mesorhizobium plurifarium</name>
    <dbReference type="NCBI Taxonomy" id="69974"/>
    <lineage>
        <taxon>Bacteria</taxon>
        <taxon>Pseudomonadati</taxon>
        <taxon>Pseudomonadota</taxon>
        <taxon>Alphaproteobacteria</taxon>
        <taxon>Hyphomicrobiales</taxon>
        <taxon>Phyllobacteriaceae</taxon>
        <taxon>Mesorhizobium</taxon>
    </lineage>
</organism>
<feature type="transmembrane region" description="Helical" evidence="11">
    <location>
        <begin position="33"/>
        <end position="54"/>
    </location>
</feature>
<keyword evidence="7 11" id="KW-1133">Transmembrane helix</keyword>
<dbReference type="InterPro" id="IPR001851">
    <property type="entry name" value="ABC_transp_permease"/>
</dbReference>
<evidence type="ECO:0000313" key="13">
    <source>
        <dbReference type="Proteomes" id="UP000182888"/>
    </source>
</evidence>
<feature type="transmembrane region" description="Helical" evidence="11">
    <location>
        <begin position="118"/>
        <end position="138"/>
    </location>
</feature>
<feature type="transmembrane region" description="Helical" evidence="11">
    <location>
        <begin position="329"/>
        <end position="348"/>
    </location>
</feature>
<feature type="transmembrane region" description="Helical" evidence="11">
    <location>
        <begin position="303"/>
        <end position="323"/>
    </location>
</feature>
<evidence type="ECO:0000256" key="3">
    <source>
        <dbReference type="ARBA" id="ARBA00022448"/>
    </source>
</evidence>
<dbReference type="Proteomes" id="UP000182888">
    <property type="component" value="Unassembled WGS sequence"/>
</dbReference>
<name>A0A0K2W300_MESPL</name>
<dbReference type="Pfam" id="PF02653">
    <property type="entry name" value="BPD_transp_2"/>
    <property type="match status" value="1"/>
</dbReference>
<dbReference type="GO" id="GO:0005886">
    <property type="term" value="C:plasma membrane"/>
    <property type="evidence" value="ECO:0007669"/>
    <property type="project" value="UniProtKB-SubCell"/>
</dbReference>
<dbReference type="AlphaFoldDB" id="A0A0K2W300"/>
<keyword evidence="3" id="KW-0813">Transport</keyword>
<feature type="transmembrane region" description="Helical" evidence="11">
    <location>
        <begin position="204"/>
        <end position="228"/>
    </location>
</feature>
<sequence length="357" mass="37358">MRHGVEMSMSSGEVGHQVEAKRVSSAAKATVDAALRVGGLFLAVIAVALVFVIINPNFANPNLAVSVLRAMSSVAIMAMGLTLVIVVGEIDLSFGAMYGLAANTLAVVWIMMGVSVYAAIPIAILVAVCVGLFNGLLVTSMKIPSFIVTLGSYNLLYGLSLWVSNTSTFNPNYPPPDGNVDPGELNFFIGLTQNIGKYSLSAEIFWMLGIAVVIGFLLHRSLFGFRLMAIGGNPEAGRLARLPVRKYKIFAFILCSVLAAIAGILDFSFIQTSQPDIGLSQTFPVFAAVIIGGASLSGGKGTIVGTLGGALLLAELQIGLALLSPGPHVQQIFLGAVTIGAVALDLFLTKLRKSRAS</sequence>
<keyword evidence="8 11" id="KW-0472">Membrane</keyword>
<dbReference type="GO" id="GO:0022857">
    <property type="term" value="F:transmembrane transporter activity"/>
    <property type="evidence" value="ECO:0007669"/>
    <property type="project" value="InterPro"/>
</dbReference>
<keyword evidence="6 11" id="KW-0812">Transmembrane</keyword>
<dbReference type="PANTHER" id="PTHR32196">
    <property type="entry name" value="ABC TRANSPORTER PERMEASE PROTEIN YPHD-RELATED-RELATED"/>
    <property type="match status" value="1"/>
</dbReference>
<feature type="transmembrane region" description="Helical" evidence="11">
    <location>
        <begin position="94"/>
        <end position="112"/>
    </location>
</feature>
<feature type="transmembrane region" description="Helical" evidence="11">
    <location>
        <begin position="277"/>
        <end position="296"/>
    </location>
</feature>